<dbReference type="GO" id="GO:0008930">
    <property type="term" value="F:methylthioadenosine nucleosidase activity"/>
    <property type="evidence" value="ECO:0007669"/>
    <property type="project" value="TreeGrafter"/>
</dbReference>
<gene>
    <name evidence="2" type="ORF">METZ01_LOCUS39652</name>
</gene>
<dbReference type="AlphaFoldDB" id="A0A381R7E4"/>
<proteinExistence type="predicted"/>
<evidence type="ECO:0000259" key="1">
    <source>
        <dbReference type="Pfam" id="PF01048"/>
    </source>
</evidence>
<dbReference type="PANTHER" id="PTHR46832:SF1">
    <property type="entry name" value="5'-METHYLTHIOADENOSINE_S-ADENOSYLHOMOCYSTEINE NUCLEOSIDASE"/>
    <property type="match status" value="1"/>
</dbReference>
<dbReference type="GO" id="GO:0008782">
    <property type="term" value="F:adenosylhomocysteine nucleosidase activity"/>
    <property type="evidence" value="ECO:0007669"/>
    <property type="project" value="TreeGrafter"/>
</dbReference>
<accession>A0A381R7E4</accession>
<organism evidence="2">
    <name type="scientific">marine metagenome</name>
    <dbReference type="NCBI Taxonomy" id="408172"/>
    <lineage>
        <taxon>unclassified sequences</taxon>
        <taxon>metagenomes</taxon>
        <taxon>ecological metagenomes</taxon>
    </lineage>
</organism>
<dbReference type="SUPFAM" id="SSF53167">
    <property type="entry name" value="Purine and uridine phosphorylases"/>
    <property type="match status" value="1"/>
</dbReference>
<protein>
    <recommendedName>
        <fullName evidence="1">Nucleoside phosphorylase domain-containing protein</fullName>
    </recommendedName>
</protein>
<dbReference type="Pfam" id="PF01048">
    <property type="entry name" value="PNP_UDP_1"/>
    <property type="match status" value="1"/>
</dbReference>
<sequence>MIVIMGGSQREASGIIRLLDYNADDGPEDFAVYSSRSKQNPVIVLSGSGSERASRATTWAIDKFSPEAIVSVGFCGATKEQQRSGDLIIATNVVELAGSPFEWSIPLATDSIGSNRSLMLAAHAAVEIAGLDYHLGPMVTISALATASGTKRWLGDVVGATAFDTKSHAIAIVSTEKHVPWISVSAVLDDLDVNVPKIIDRVDAGPKQRGLDTYAKHLLHSPKDLPSLRRLKLASDRAKASLTTFMPVFIKACSDLKAIDSSPSP</sequence>
<dbReference type="Gene3D" id="3.40.50.1580">
    <property type="entry name" value="Nucleoside phosphorylase domain"/>
    <property type="match status" value="1"/>
</dbReference>
<dbReference type="GO" id="GO:0005829">
    <property type="term" value="C:cytosol"/>
    <property type="evidence" value="ECO:0007669"/>
    <property type="project" value="TreeGrafter"/>
</dbReference>
<dbReference type="EMBL" id="UINC01001700">
    <property type="protein sequence ID" value="SUZ86798.1"/>
    <property type="molecule type" value="Genomic_DNA"/>
</dbReference>
<reference evidence="2" key="1">
    <citation type="submission" date="2018-05" db="EMBL/GenBank/DDBJ databases">
        <authorList>
            <person name="Lanie J.A."/>
            <person name="Ng W.-L."/>
            <person name="Kazmierczak K.M."/>
            <person name="Andrzejewski T.M."/>
            <person name="Davidsen T.M."/>
            <person name="Wayne K.J."/>
            <person name="Tettelin H."/>
            <person name="Glass J.I."/>
            <person name="Rusch D."/>
            <person name="Podicherti R."/>
            <person name="Tsui H.-C.T."/>
            <person name="Winkler M.E."/>
        </authorList>
    </citation>
    <scope>NUCLEOTIDE SEQUENCE</scope>
</reference>
<dbReference type="GO" id="GO:0019284">
    <property type="term" value="P:L-methionine salvage from S-adenosylmethionine"/>
    <property type="evidence" value="ECO:0007669"/>
    <property type="project" value="TreeGrafter"/>
</dbReference>
<name>A0A381R7E4_9ZZZZ</name>
<dbReference type="GO" id="GO:0009116">
    <property type="term" value="P:nucleoside metabolic process"/>
    <property type="evidence" value="ECO:0007669"/>
    <property type="project" value="InterPro"/>
</dbReference>
<feature type="domain" description="Nucleoside phosphorylase" evidence="1">
    <location>
        <begin position="2"/>
        <end position="192"/>
    </location>
</feature>
<dbReference type="InterPro" id="IPR000845">
    <property type="entry name" value="Nucleoside_phosphorylase_d"/>
</dbReference>
<dbReference type="InterPro" id="IPR035994">
    <property type="entry name" value="Nucleoside_phosphorylase_sf"/>
</dbReference>
<evidence type="ECO:0000313" key="2">
    <source>
        <dbReference type="EMBL" id="SUZ86798.1"/>
    </source>
</evidence>
<dbReference type="PANTHER" id="PTHR46832">
    <property type="entry name" value="5'-METHYLTHIOADENOSINE/S-ADENOSYLHOMOCYSTEINE NUCLEOSIDASE"/>
    <property type="match status" value="1"/>
</dbReference>